<gene>
    <name evidence="2" type="ORF">BCR39DRAFT_558115</name>
</gene>
<name>A0A1Y2B9X5_9TREE</name>
<dbReference type="GO" id="GO:0005869">
    <property type="term" value="C:dynactin complex"/>
    <property type="evidence" value="ECO:0007669"/>
    <property type="project" value="InterPro"/>
</dbReference>
<dbReference type="AlphaFoldDB" id="A0A1Y2B9X5"/>
<dbReference type="InterPro" id="IPR009991">
    <property type="entry name" value="DCTN3"/>
</dbReference>
<dbReference type="OrthoDB" id="16729at2759"/>
<comment type="caution">
    <text evidence="2">The sequence shown here is derived from an EMBL/GenBank/DDBJ whole genome shotgun (WGS) entry which is preliminary data.</text>
</comment>
<organism evidence="2 3">
    <name type="scientific">Naematelia encephala</name>
    <dbReference type="NCBI Taxonomy" id="71784"/>
    <lineage>
        <taxon>Eukaryota</taxon>
        <taxon>Fungi</taxon>
        <taxon>Dikarya</taxon>
        <taxon>Basidiomycota</taxon>
        <taxon>Agaricomycotina</taxon>
        <taxon>Tremellomycetes</taxon>
        <taxon>Tremellales</taxon>
        <taxon>Naemateliaceae</taxon>
        <taxon>Naematelia</taxon>
    </lineage>
</organism>
<evidence type="ECO:0000313" key="3">
    <source>
        <dbReference type="Proteomes" id="UP000193986"/>
    </source>
</evidence>
<keyword evidence="3" id="KW-1185">Reference proteome</keyword>
<dbReference type="STRING" id="71784.A0A1Y2B9X5"/>
<dbReference type="EMBL" id="MCFC01000014">
    <property type="protein sequence ID" value="ORY31651.1"/>
    <property type="molecule type" value="Genomic_DNA"/>
</dbReference>
<keyword evidence="1" id="KW-0175">Coiled coil</keyword>
<feature type="coiled-coil region" evidence="1">
    <location>
        <begin position="103"/>
        <end position="178"/>
    </location>
</feature>
<reference evidence="2 3" key="1">
    <citation type="submission" date="2016-07" db="EMBL/GenBank/DDBJ databases">
        <title>Pervasive Adenine N6-methylation of Active Genes in Fungi.</title>
        <authorList>
            <consortium name="DOE Joint Genome Institute"/>
            <person name="Mondo S.J."/>
            <person name="Dannebaum R.O."/>
            <person name="Kuo R.C."/>
            <person name="Labutti K."/>
            <person name="Haridas S."/>
            <person name="Kuo A."/>
            <person name="Salamov A."/>
            <person name="Ahrendt S.R."/>
            <person name="Lipzen A."/>
            <person name="Sullivan W."/>
            <person name="Andreopoulos W.B."/>
            <person name="Clum A."/>
            <person name="Lindquist E."/>
            <person name="Daum C."/>
            <person name="Ramamoorthy G.K."/>
            <person name="Gryganskyi A."/>
            <person name="Culley D."/>
            <person name="Magnuson J.K."/>
            <person name="James T.Y."/>
            <person name="O'Malley M.A."/>
            <person name="Stajich J.E."/>
            <person name="Spatafora J.W."/>
            <person name="Visel A."/>
            <person name="Grigoriev I.V."/>
        </authorList>
    </citation>
    <scope>NUCLEOTIDE SEQUENCE [LARGE SCALE GENOMIC DNA]</scope>
    <source>
        <strain evidence="2 3">68-887.2</strain>
    </source>
</reference>
<proteinExistence type="predicted"/>
<accession>A0A1Y2B9X5</accession>
<dbReference type="GO" id="GO:0061640">
    <property type="term" value="P:cytoskeleton-dependent cytokinesis"/>
    <property type="evidence" value="ECO:0007669"/>
    <property type="project" value="InterPro"/>
</dbReference>
<sequence>MSSQYEIRSISPLLPLDIRLSTLEHLTRGSSSHASSSSTKPITRRIQEIESTLEQLSQASESLKRLLLGYAQYRPLLTLNESQEAGDNLENELIPDEVRITVLLEAAEDIIQIEKNLREVEILETKGAQGSGQLEEILPLSSNLAERKSRAKSRAKELERVNRDVRALLSRYNDLTSTASDLFLDLHQRLEIMEEIVASNERARKRELQGRF</sequence>
<dbReference type="Proteomes" id="UP000193986">
    <property type="component" value="Unassembled WGS sequence"/>
</dbReference>
<protein>
    <submittedName>
        <fullName evidence="2">Uncharacterized protein</fullName>
    </submittedName>
</protein>
<dbReference type="InParanoid" id="A0A1Y2B9X5"/>
<dbReference type="Pfam" id="PF07426">
    <property type="entry name" value="Dynactin_p22"/>
    <property type="match status" value="1"/>
</dbReference>
<dbReference type="PANTHER" id="PTHR28360">
    <property type="entry name" value="DYNACTIN SUBUNIT 3"/>
    <property type="match status" value="1"/>
</dbReference>
<dbReference type="PANTHER" id="PTHR28360:SF1">
    <property type="entry name" value="DYNACTIN SUBUNIT 3"/>
    <property type="match status" value="1"/>
</dbReference>
<evidence type="ECO:0000313" key="2">
    <source>
        <dbReference type="EMBL" id="ORY31651.1"/>
    </source>
</evidence>
<evidence type="ECO:0000256" key="1">
    <source>
        <dbReference type="SAM" id="Coils"/>
    </source>
</evidence>